<dbReference type="AlphaFoldDB" id="A0A2G5EEI2"/>
<comment type="subcellular location">
    <subcellularLocation>
        <location evidence="1">Membrane</location>
        <topology evidence="1">Multi-pass membrane protein</topology>
    </subcellularLocation>
</comment>
<evidence type="ECO:0000256" key="4">
    <source>
        <dbReference type="ARBA" id="ARBA00022989"/>
    </source>
</evidence>
<evidence type="ECO:0000256" key="2">
    <source>
        <dbReference type="ARBA" id="ARBA00005982"/>
    </source>
</evidence>
<feature type="transmembrane region" description="Helical" evidence="6">
    <location>
        <begin position="160"/>
        <end position="182"/>
    </location>
</feature>
<dbReference type="GO" id="GO:0016020">
    <property type="term" value="C:membrane"/>
    <property type="evidence" value="ECO:0007669"/>
    <property type="project" value="UniProtKB-SubCell"/>
</dbReference>
<feature type="transmembrane region" description="Helical" evidence="6">
    <location>
        <begin position="442"/>
        <end position="463"/>
    </location>
</feature>
<keyword evidence="3 6" id="KW-0812">Transmembrane</keyword>
<evidence type="ECO:0000256" key="5">
    <source>
        <dbReference type="ARBA" id="ARBA00023136"/>
    </source>
</evidence>
<evidence type="ECO:0000313" key="8">
    <source>
        <dbReference type="Proteomes" id="UP000230069"/>
    </source>
</evidence>
<protein>
    <recommendedName>
        <fullName evidence="9">Major facilitator superfamily (MFS) profile domain-containing protein</fullName>
    </recommendedName>
</protein>
<feature type="transmembrane region" description="Helical" evidence="6">
    <location>
        <begin position="132"/>
        <end position="154"/>
    </location>
</feature>
<dbReference type="Proteomes" id="UP000230069">
    <property type="component" value="Unassembled WGS sequence"/>
</dbReference>
<dbReference type="InterPro" id="IPR036259">
    <property type="entry name" value="MFS_trans_sf"/>
</dbReference>
<dbReference type="PANTHER" id="PTHR11654">
    <property type="entry name" value="OLIGOPEPTIDE TRANSPORTER-RELATED"/>
    <property type="match status" value="1"/>
</dbReference>
<dbReference type="EMBL" id="KZ305026">
    <property type="protein sequence ID" value="PIA54166.1"/>
    <property type="molecule type" value="Genomic_DNA"/>
</dbReference>
<evidence type="ECO:0008006" key="9">
    <source>
        <dbReference type="Google" id="ProtNLM"/>
    </source>
</evidence>
<feature type="transmembrane region" description="Helical" evidence="6">
    <location>
        <begin position="489"/>
        <end position="508"/>
    </location>
</feature>
<evidence type="ECO:0000256" key="3">
    <source>
        <dbReference type="ARBA" id="ARBA00022692"/>
    </source>
</evidence>
<comment type="similarity">
    <text evidence="2">Belongs to the major facilitator superfamily. Proton-dependent oligopeptide transporter (POT/PTR) (TC 2.A.17) family.</text>
</comment>
<dbReference type="OrthoDB" id="8904098at2759"/>
<keyword evidence="4 6" id="KW-1133">Transmembrane helix</keyword>
<evidence type="ECO:0000313" key="7">
    <source>
        <dbReference type="EMBL" id="PIA54166.1"/>
    </source>
</evidence>
<evidence type="ECO:0000256" key="6">
    <source>
        <dbReference type="SAM" id="Phobius"/>
    </source>
</evidence>
<dbReference type="SUPFAM" id="SSF103473">
    <property type="entry name" value="MFS general substrate transporter"/>
    <property type="match status" value="1"/>
</dbReference>
<feature type="transmembrane region" description="Helical" evidence="6">
    <location>
        <begin position="275"/>
        <end position="296"/>
    </location>
</feature>
<keyword evidence="8" id="KW-1185">Reference proteome</keyword>
<dbReference type="Gene3D" id="1.20.1250.20">
    <property type="entry name" value="MFS general substrate transporter like domains"/>
    <property type="match status" value="1"/>
</dbReference>
<accession>A0A2G5EEI2</accession>
<feature type="transmembrane region" description="Helical" evidence="6">
    <location>
        <begin position="357"/>
        <end position="377"/>
    </location>
</feature>
<name>A0A2G5EEI2_AQUCA</name>
<keyword evidence="5 6" id="KW-0472">Membrane</keyword>
<dbReference type="GO" id="GO:0022857">
    <property type="term" value="F:transmembrane transporter activity"/>
    <property type="evidence" value="ECO:0007669"/>
    <property type="project" value="InterPro"/>
</dbReference>
<dbReference type="InParanoid" id="A0A2G5EEI2"/>
<proteinExistence type="inferred from homology"/>
<feature type="transmembrane region" description="Helical" evidence="6">
    <location>
        <begin position="316"/>
        <end position="336"/>
    </location>
</feature>
<reference evidence="7 8" key="1">
    <citation type="submission" date="2017-09" db="EMBL/GenBank/DDBJ databases">
        <title>WGS assembly of Aquilegia coerulea Goldsmith.</title>
        <authorList>
            <person name="Hodges S."/>
            <person name="Kramer E."/>
            <person name="Nordborg M."/>
            <person name="Tomkins J."/>
            <person name="Borevitz J."/>
            <person name="Derieg N."/>
            <person name="Yan J."/>
            <person name="Mihaltcheva S."/>
            <person name="Hayes R.D."/>
            <person name="Rokhsar D."/>
        </authorList>
    </citation>
    <scope>NUCLEOTIDE SEQUENCE [LARGE SCALE GENOMIC DNA]</scope>
    <source>
        <strain evidence="8">cv. Goldsmith</strain>
    </source>
</reference>
<sequence length="523" mass="58588">MANLGTSVNLMTYFYFHMHYDIPESADMVTHFMATSFLLSLVGALFTDAYRSKGFMILALQAQIKSLHLPQCDMFESTIECEHVSGRKSIILFTGLYLVALGSGGLKAALPTLGADQFDENDLKEQRLVSSFFNFFLFSLCVGACIGDVFIVWLQNNEGWDVAFSISSSAILLGLFILSLGYSKFRNRLPTGSPVTKILNVLVATFRNRNVDLPSNSEDLYEEKPVCHNNKSMFDDHERLQHTTQFRFLDRAAIMPTVTTGRKLCTITQVEEVKILIRMLPIFASTILMNTCLAQLQTFSIQQGVTMDKKLGSLEISSASVPIIPMAFIVILTPLYDRVFVPFARRFTGLETGITHLQRVGIGLVLSIFSMTAAAIVEIKRKGIAGEYNLVHANPNISPLPMSVFFLGFQYFIFGIADLFTFVGLLEFFYSQAPKGFRSLGIALVWCSMSMGYFLSSVLVNLINAATKNSTKSGGWLNGNNINLNHLDLFYWALAVLSFLNFINYLYWAQSYKYKRVAIVIEH</sequence>
<dbReference type="InterPro" id="IPR000109">
    <property type="entry name" value="POT_fam"/>
</dbReference>
<organism evidence="7 8">
    <name type="scientific">Aquilegia coerulea</name>
    <name type="common">Rocky mountain columbine</name>
    <dbReference type="NCBI Taxonomy" id="218851"/>
    <lineage>
        <taxon>Eukaryota</taxon>
        <taxon>Viridiplantae</taxon>
        <taxon>Streptophyta</taxon>
        <taxon>Embryophyta</taxon>
        <taxon>Tracheophyta</taxon>
        <taxon>Spermatophyta</taxon>
        <taxon>Magnoliopsida</taxon>
        <taxon>Ranunculales</taxon>
        <taxon>Ranunculaceae</taxon>
        <taxon>Thalictroideae</taxon>
        <taxon>Aquilegia</taxon>
    </lineage>
</organism>
<dbReference type="Pfam" id="PF00854">
    <property type="entry name" value="PTR2"/>
    <property type="match status" value="1"/>
</dbReference>
<gene>
    <name evidence="7" type="ORF">AQUCO_00900610v1</name>
</gene>
<evidence type="ECO:0000256" key="1">
    <source>
        <dbReference type="ARBA" id="ARBA00004141"/>
    </source>
</evidence>
<feature type="transmembrane region" description="Helical" evidence="6">
    <location>
        <begin position="28"/>
        <end position="46"/>
    </location>
</feature>
<feature type="transmembrane region" description="Helical" evidence="6">
    <location>
        <begin position="409"/>
        <end position="430"/>
    </location>
</feature>